<feature type="transmembrane region" description="Helical" evidence="1">
    <location>
        <begin position="58"/>
        <end position="77"/>
    </location>
</feature>
<evidence type="ECO:0000259" key="2">
    <source>
        <dbReference type="Pfam" id="PF02517"/>
    </source>
</evidence>
<organism evidence="3 4">
    <name type="scientific">Brooklawnia propionicigenes</name>
    <dbReference type="NCBI Taxonomy" id="3041175"/>
    <lineage>
        <taxon>Bacteria</taxon>
        <taxon>Bacillati</taxon>
        <taxon>Actinomycetota</taxon>
        <taxon>Actinomycetes</taxon>
        <taxon>Propionibacteriales</taxon>
        <taxon>Propionibacteriaceae</taxon>
        <taxon>Brooklawnia</taxon>
    </lineage>
</organism>
<dbReference type="AlphaFoldDB" id="A0AAN0K8G4"/>
<sequence length="262" mass="27969">MQTELAQIEVSPHVRPMATWEVRLPWFCAIVVGLGGVVLTAFGTGFSQARGLDEPTATYAQAAFVGASALIGLVIMWRTRPTLAGYGFRRPRAMADALWAIPLAALPVILVASAPIAVAASQALAYVVLAIAVSFSEEIWFRGLLLASLRSLGRRRAVVGASMVFGTLHLTNLFAGGEPTFVGLQFAFACLVGFVLAELVEVTGSLWIGIVWHILYDAVAFSIGDSLSRVTLVAVAAMTAVLVGYAVYLWRRLPNDTQFGQA</sequence>
<name>A0AAN0K8G4_9ACTN</name>
<reference evidence="3" key="1">
    <citation type="journal article" date="2024" name="Int. J. Syst. Evol. Microbiol.">
        <title>Brooklawnia propionicigenes sp. nov., a facultatively anaerobic, propionate-producing bacterium isolated from a methanogenic reactor treating waste from cattle farms.</title>
        <authorList>
            <person name="Akita Y."/>
            <person name="Ueki A."/>
            <person name="Tonouchi A."/>
            <person name="Sugawara Y."/>
            <person name="Honma S."/>
            <person name="Kaku N."/>
            <person name="Ueki K."/>
        </authorList>
    </citation>
    <scope>NUCLEOTIDE SEQUENCE</scope>
    <source>
        <strain evidence="3">SH051</strain>
    </source>
</reference>
<proteinExistence type="predicted"/>
<keyword evidence="1" id="KW-0812">Transmembrane</keyword>
<evidence type="ECO:0000313" key="3">
    <source>
        <dbReference type="EMBL" id="BEH02481.1"/>
    </source>
</evidence>
<feature type="transmembrane region" description="Helical" evidence="1">
    <location>
        <begin position="97"/>
        <end position="118"/>
    </location>
</feature>
<dbReference type="Pfam" id="PF02517">
    <property type="entry name" value="Rce1-like"/>
    <property type="match status" value="1"/>
</dbReference>
<dbReference type="KEGG" id="broo:brsh051_17620"/>
<gene>
    <name evidence="3" type="ORF">brsh051_17620</name>
</gene>
<feature type="domain" description="CAAX prenyl protease 2/Lysostaphin resistance protein A-like" evidence="2">
    <location>
        <begin position="121"/>
        <end position="219"/>
    </location>
</feature>
<dbReference type="Proteomes" id="UP001431656">
    <property type="component" value="Chromosome"/>
</dbReference>
<feature type="transmembrane region" description="Helical" evidence="1">
    <location>
        <begin position="24"/>
        <end position="46"/>
    </location>
</feature>
<keyword evidence="1" id="KW-0472">Membrane</keyword>
<feature type="transmembrane region" description="Helical" evidence="1">
    <location>
        <begin position="124"/>
        <end position="145"/>
    </location>
</feature>
<keyword evidence="4" id="KW-1185">Reference proteome</keyword>
<accession>A0AAN0K8G4</accession>
<keyword evidence="1" id="KW-1133">Transmembrane helix</keyword>
<dbReference type="GO" id="GO:0080120">
    <property type="term" value="P:CAAX-box protein maturation"/>
    <property type="evidence" value="ECO:0007669"/>
    <property type="project" value="UniProtKB-ARBA"/>
</dbReference>
<evidence type="ECO:0000256" key="1">
    <source>
        <dbReference type="SAM" id="Phobius"/>
    </source>
</evidence>
<feature type="transmembrane region" description="Helical" evidence="1">
    <location>
        <begin position="230"/>
        <end position="250"/>
    </location>
</feature>
<evidence type="ECO:0000313" key="4">
    <source>
        <dbReference type="Proteomes" id="UP001431656"/>
    </source>
</evidence>
<dbReference type="InterPro" id="IPR003675">
    <property type="entry name" value="Rce1/LyrA-like_dom"/>
</dbReference>
<dbReference type="EMBL" id="AP028056">
    <property type="protein sequence ID" value="BEH02481.1"/>
    <property type="molecule type" value="Genomic_DNA"/>
</dbReference>
<dbReference type="GO" id="GO:0004175">
    <property type="term" value="F:endopeptidase activity"/>
    <property type="evidence" value="ECO:0007669"/>
    <property type="project" value="UniProtKB-ARBA"/>
</dbReference>
<protein>
    <recommendedName>
        <fullName evidence="2">CAAX prenyl protease 2/Lysostaphin resistance protein A-like domain-containing protein</fullName>
    </recommendedName>
</protein>